<accession>A0A3E0HPI7</accession>
<evidence type="ECO:0000313" key="1">
    <source>
        <dbReference type="EMBL" id="REH48442.1"/>
    </source>
</evidence>
<reference evidence="1 2" key="1">
    <citation type="submission" date="2018-08" db="EMBL/GenBank/DDBJ databases">
        <title>Genomic Encyclopedia of Archaeal and Bacterial Type Strains, Phase II (KMG-II): from individual species to whole genera.</title>
        <authorList>
            <person name="Goeker M."/>
        </authorList>
    </citation>
    <scope>NUCLEOTIDE SEQUENCE [LARGE SCALE GENOMIC DNA]</scope>
    <source>
        <strain evidence="1 2">DSM 45791</strain>
    </source>
</reference>
<dbReference type="InterPro" id="IPR020835">
    <property type="entry name" value="Catalase_sf"/>
</dbReference>
<keyword evidence="2" id="KW-1185">Reference proteome</keyword>
<evidence type="ECO:0000313" key="2">
    <source>
        <dbReference type="Proteomes" id="UP000256269"/>
    </source>
</evidence>
<name>A0A3E0HPI7_9PSEU</name>
<dbReference type="PANTHER" id="PTHR36195">
    <property type="entry name" value="DOMAIN PROTEIN, PUTATIVE (AFU_ORTHOLOGUE AFUA_5G01990)-RELATED-RELATED"/>
    <property type="match status" value="1"/>
</dbReference>
<evidence type="ECO:0008006" key="3">
    <source>
        <dbReference type="Google" id="ProtNLM"/>
    </source>
</evidence>
<protein>
    <recommendedName>
        <fullName evidence="3">Catalase</fullName>
    </recommendedName>
</protein>
<dbReference type="RefSeq" id="WP_246015155.1">
    <property type="nucleotide sequence ID" value="NZ_CP144375.1"/>
</dbReference>
<dbReference type="Proteomes" id="UP000256269">
    <property type="component" value="Unassembled WGS sequence"/>
</dbReference>
<dbReference type="SUPFAM" id="SSF56634">
    <property type="entry name" value="Heme-dependent catalase-like"/>
    <property type="match status" value="1"/>
</dbReference>
<dbReference type="GO" id="GO:0020037">
    <property type="term" value="F:heme binding"/>
    <property type="evidence" value="ECO:0007669"/>
    <property type="project" value="InterPro"/>
</dbReference>
<dbReference type="EMBL" id="QUNO01000005">
    <property type="protein sequence ID" value="REH48442.1"/>
    <property type="molecule type" value="Genomic_DNA"/>
</dbReference>
<organism evidence="1 2">
    <name type="scientific">Kutzneria buriramensis</name>
    <dbReference type="NCBI Taxonomy" id="1045776"/>
    <lineage>
        <taxon>Bacteria</taxon>
        <taxon>Bacillati</taxon>
        <taxon>Actinomycetota</taxon>
        <taxon>Actinomycetes</taxon>
        <taxon>Pseudonocardiales</taxon>
        <taxon>Pseudonocardiaceae</taxon>
        <taxon>Kutzneria</taxon>
    </lineage>
</organism>
<dbReference type="AlphaFoldDB" id="A0A3E0HPI7"/>
<gene>
    <name evidence="1" type="ORF">BCF44_105301</name>
</gene>
<sequence length="365" mass="40412">MTTITSYVRYRPDLEQPFPNEEELVQQVVTAMLHANQQVAAKHRHGLRDAHAKSHGVLAGELRVKPSLPKHLAQGLFAAEHTYPVIVRFSTAPGDLRSDQVPVQRGMAIKVIGATGPRAVDDGFTTQDFLLVNHATLPFGTIGEYAKLQRLLESQPRQSDQQLQVAGLGARLAARTLSHLGRPSPPQIETLAAANNHILGETFHSMAALRYGDHVAKLSAAPRSTNVRALTGRPVDKKAGESALRDLVVDFFAHNSAEYELRAQLCTDIDRMPVEDASVLWQEELSPHQVVATLHLPAQDAYSDARRRYADDVLSYNPWHALEAHRPLGSIMRSRRSAYPRSSEFRHTFNGIEQHEPASIDELPA</sequence>
<dbReference type="CDD" id="cd08152">
    <property type="entry name" value="y4iL_like"/>
    <property type="match status" value="1"/>
</dbReference>
<comment type="caution">
    <text evidence="1">The sequence shown here is derived from an EMBL/GenBank/DDBJ whole genome shotgun (WGS) entry which is preliminary data.</text>
</comment>
<dbReference type="Gene3D" id="2.40.180.10">
    <property type="entry name" value="Catalase core domain"/>
    <property type="match status" value="1"/>
</dbReference>
<dbReference type="PANTHER" id="PTHR36195:SF4">
    <property type="entry name" value="DOMAIN PROTEIN, PUTATIVE (AFU_ORTHOLOGUE AFUA_5G01990)-RELATED"/>
    <property type="match status" value="1"/>
</dbReference>
<proteinExistence type="predicted"/>